<accession>A0A369LGF9</accession>
<dbReference type="Proteomes" id="UP000271472">
    <property type="component" value="Unassembled WGS sequence"/>
</dbReference>
<evidence type="ECO:0000313" key="3">
    <source>
        <dbReference type="EMBL" id="RNM36223.1"/>
    </source>
</evidence>
<feature type="region of interest" description="Disordered" evidence="1">
    <location>
        <begin position="39"/>
        <end position="59"/>
    </location>
</feature>
<dbReference type="AlphaFoldDB" id="A0A369LGF9"/>
<dbReference type="EMBL" id="PPTO01000007">
    <property type="protein sequence ID" value="RDB58723.1"/>
    <property type="molecule type" value="Genomic_DNA"/>
</dbReference>
<comment type="caution">
    <text evidence="2">The sequence shown here is derived from an EMBL/GenBank/DDBJ whole genome shotgun (WGS) entry which is preliminary data.</text>
</comment>
<dbReference type="Proteomes" id="UP000253975">
    <property type="component" value="Unassembled WGS sequence"/>
</dbReference>
<evidence type="ECO:0000313" key="5">
    <source>
        <dbReference type="Proteomes" id="UP000271472"/>
    </source>
</evidence>
<protein>
    <submittedName>
        <fullName evidence="2">Uncharacterized protein</fullName>
    </submittedName>
</protein>
<sequence length="59" mass="6526">MGTTAEEPRSMHSHETGHRLTADEAAFLKEFLLDSPQFVVVGDEGTKSKKHSQSKKNKA</sequence>
<reference evidence="2 4" key="1">
    <citation type="journal article" date="2018" name="Elife">
        <title>Discovery and characterization of a prevalent human gut bacterial enzyme sufficient for the inactivation of a family of plant toxins.</title>
        <authorList>
            <person name="Koppel N."/>
            <person name="Bisanz J.E."/>
            <person name="Pandelia M.E."/>
            <person name="Turnbaugh P.J."/>
            <person name="Balskus E.P."/>
        </authorList>
    </citation>
    <scope>NUCLEOTIDE SEQUENCE [LARGE SCALE GENOMIC DNA]</scope>
    <source>
        <strain evidence="2 4">OB21 GAM31</strain>
    </source>
</reference>
<dbReference type="RefSeq" id="WP_114615523.1">
    <property type="nucleotide sequence ID" value="NZ_DBEZRV010000021.1"/>
</dbReference>
<reference evidence="5" key="2">
    <citation type="submission" date="2018-05" db="EMBL/GenBank/DDBJ databases">
        <title>Genome Sequencing of selected type strains of the family Eggerthellaceae.</title>
        <authorList>
            <person name="Danylec N."/>
            <person name="Stoll D.A."/>
            <person name="Doetsch A."/>
            <person name="Huch M."/>
        </authorList>
    </citation>
    <scope>NUCLEOTIDE SEQUENCE [LARGE SCALE GENOMIC DNA]</scope>
    <source>
        <strain evidence="5">DSM 22006</strain>
    </source>
</reference>
<evidence type="ECO:0000256" key="1">
    <source>
        <dbReference type="SAM" id="MobiDB-lite"/>
    </source>
</evidence>
<dbReference type="EMBL" id="QIBZ01000004">
    <property type="protein sequence ID" value="RNM36223.1"/>
    <property type="molecule type" value="Genomic_DNA"/>
</dbReference>
<proteinExistence type="predicted"/>
<name>A0A369LGF9_9ACTN</name>
<gene>
    <name evidence="2" type="ORF">C1881_05445</name>
    <name evidence="3" type="ORF">DMP05_03085</name>
</gene>
<evidence type="ECO:0000313" key="4">
    <source>
        <dbReference type="Proteomes" id="UP000253975"/>
    </source>
</evidence>
<organism evidence="2 4">
    <name type="scientific">Slackia isoflavoniconvertens</name>
    <dbReference type="NCBI Taxonomy" id="572010"/>
    <lineage>
        <taxon>Bacteria</taxon>
        <taxon>Bacillati</taxon>
        <taxon>Actinomycetota</taxon>
        <taxon>Coriobacteriia</taxon>
        <taxon>Eggerthellales</taxon>
        <taxon>Eggerthellaceae</taxon>
        <taxon>Slackia</taxon>
    </lineage>
</organism>
<evidence type="ECO:0000313" key="2">
    <source>
        <dbReference type="EMBL" id="RDB58723.1"/>
    </source>
</evidence>
<reference evidence="3" key="3">
    <citation type="journal article" date="2019" name="Microbiol. Resour. Announc.">
        <title>Draft Genome Sequences of Type Strains of Gordonibacter faecihominis, Paraeggerthella hongkongensis, Parvibacter caecicola,Slackia equolifaciens, Slackia faecicanis, and Slackia isoflavoniconvertens.</title>
        <authorList>
            <person name="Danylec N."/>
            <person name="Stoll D.A."/>
            <person name="Dotsch A."/>
            <person name="Huch M."/>
        </authorList>
    </citation>
    <scope>NUCLEOTIDE SEQUENCE</scope>
    <source>
        <strain evidence="3">DSM 22006</strain>
    </source>
</reference>
<keyword evidence="5" id="KW-1185">Reference proteome</keyword>
<feature type="compositionally biased region" description="Basic residues" evidence="1">
    <location>
        <begin position="48"/>
        <end position="59"/>
    </location>
</feature>